<dbReference type="PANTHER" id="PTHR33116:SF84">
    <property type="entry name" value="RNA-DIRECTED DNA POLYMERASE"/>
    <property type="match status" value="1"/>
</dbReference>
<evidence type="ECO:0000256" key="1">
    <source>
        <dbReference type="SAM" id="MobiDB-lite"/>
    </source>
</evidence>
<proteinExistence type="predicted"/>
<accession>A0AAV9M5Z6</accession>
<dbReference type="PANTHER" id="PTHR33116">
    <property type="entry name" value="REVERSE TRANSCRIPTASE ZINC-BINDING DOMAIN-CONTAINING PROTEIN-RELATED-RELATED"/>
    <property type="match status" value="1"/>
</dbReference>
<sequence length="180" mass="20965">MGTTGYQTKEATRSKVDTNGEEELSINSHGGGRQGIKHSIICWIVMHRRLLTRDKLAKMGICQDKDIDHLFFEYEFSKEWLKGVLDWLKIEINNTNIEGIWRRVTRKARGRYRRSIIKVVLAALIYHIWLARNGALWNKAVTRPATILNMIKKEIRSRTNGVTPKKCNNIDITWIDNLFN</sequence>
<reference evidence="3 4" key="1">
    <citation type="submission" date="2023-10" db="EMBL/GenBank/DDBJ databases">
        <title>Genome-Wide Identification Analysis in wild type Solanum Pinnatisectum Reveals Some Genes Defensing Phytophthora Infestans.</title>
        <authorList>
            <person name="Sun C."/>
        </authorList>
    </citation>
    <scope>NUCLEOTIDE SEQUENCE [LARGE SCALE GENOMIC DNA]</scope>
    <source>
        <strain evidence="3">LQN</strain>
        <tissue evidence="3">Leaf</tissue>
    </source>
</reference>
<name>A0AAV9M5Z6_9SOLN</name>
<comment type="caution">
    <text evidence="3">The sequence shown here is derived from an EMBL/GenBank/DDBJ whole genome shotgun (WGS) entry which is preliminary data.</text>
</comment>
<keyword evidence="2" id="KW-1133">Transmembrane helix</keyword>
<dbReference type="AlphaFoldDB" id="A0AAV9M5Z6"/>
<keyword evidence="2" id="KW-0812">Transmembrane</keyword>
<organism evidence="3 4">
    <name type="scientific">Solanum pinnatisectum</name>
    <name type="common">tansyleaf nightshade</name>
    <dbReference type="NCBI Taxonomy" id="50273"/>
    <lineage>
        <taxon>Eukaryota</taxon>
        <taxon>Viridiplantae</taxon>
        <taxon>Streptophyta</taxon>
        <taxon>Embryophyta</taxon>
        <taxon>Tracheophyta</taxon>
        <taxon>Spermatophyta</taxon>
        <taxon>Magnoliopsida</taxon>
        <taxon>eudicotyledons</taxon>
        <taxon>Gunneridae</taxon>
        <taxon>Pentapetalae</taxon>
        <taxon>asterids</taxon>
        <taxon>lamiids</taxon>
        <taxon>Solanales</taxon>
        <taxon>Solanaceae</taxon>
        <taxon>Solanoideae</taxon>
        <taxon>Solaneae</taxon>
        <taxon>Solanum</taxon>
    </lineage>
</organism>
<gene>
    <name evidence="3" type="ORF">R3W88_007727</name>
</gene>
<feature type="region of interest" description="Disordered" evidence="1">
    <location>
        <begin position="1"/>
        <end position="33"/>
    </location>
</feature>
<evidence type="ECO:0008006" key="5">
    <source>
        <dbReference type="Google" id="ProtNLM"/>
    </source>
</evidence>
<dbReference type="Proteomes" id="UP001311915">
    <property type="component" value="Unassembled WGS sequence"/>
</dbReference>
<feature type="transmembrane region" description="Helical" evidence="2">
    <location>
        <begin position="112"/>
        <end position="129"/>
    </location>
</feature>
<protein>
    <recommendedName>
        <fullName evidence="5">Reverse transcriptase zinc-binding domain-containing protein</fullName>
    </recommendedName>
</protein>
<keyword evidence="2" id="KW-0472">Membrane</keyword>
<keyword evidence="4" id="KW-1185">Reference proteome</keyword>
<evidence type="ECO:0000256" key="2">
    <source>
        <dbReference type="SAM" id="Phobius"/>
    </source>
</evidence>
<dbReference type="EMBL" id="JAWPEI010000002">
    <property type="protein sequence ID" value="KAK4733466.1"/>
    <property type="molecule type" value="Genomic_DNA"/>
</dbReference>
<evidence type="ECO:0000313" key="4">
    <source>
        <dbReference type="Proteomes" id="UP001311915"/>
    </source>
</evidence>
<evidence type="ECO:0000313" key="3">
    <source>
        <dbReference type="EMBL" id="KAK4733466.1"/>
    </source>
</evidence>